<proteinExistence type="predicted"/>
<keyword evidence="3" id="KW-0378">Hydrolase</keyword>
<organism evidence="5 6">
    <name type="scientific">Breznakibacter xylanolyticus</name>
    <dbReference type="NCBI Taxonomy" id="990"/>
    <lineage>
        <taxon>Bacteria</taxon>
        <taxon>Pseudomonadati</taxon>
        <taxon>Bacteroidota</taxon>
        <taxon>Bacteroidia</taxon>
        <taxon>Marinilabiliales</taxon>
        <taxon>Marinilabiliaceae</taxon>
        <taxon>Breznakibacter</taxon>
    </lineage>
</organism>
<dbReference type="PANTHER" id="PTHR12302:SF3">
    <property type="entry name" value="SERINE_THREONINE-PROTEIN KINASE 31"/>
    <property type="match status" value="1"/>
</dbReference>
<dbReference type="SMART" id="SM00318">
    <property type="entry name" value="SNc"/>
    <property type="match status" value="1"/>
</dbReference>
<dbReference type="InterPro" id="IPR002071">
    <property type="entry name" value="Thermonucl_AS"/>
</dbReference>
<evidence type="ECO:0000313" key="6">
    <source>
        <dbReference type="Proteomes" id="UP000249239"/>
    </source>
</evidence>
<evidence type="ECO:0000259" key="4">
    <source>
        <dbReference type="PROSITE" id="PS50830"/>
    </source>
</evidence>
<keyword evidence="1" id="KW-0540">Nuclease</keyword>
<evidence type="ECO:0000256" key="3">
    <source>
        <dbReference type="ARBA" id="ARBA00022801"/>
    </source>
</evidence>
<accession>A0A2W7NBE1</accession>
<feature type="domain" description="TNase-like" evidence="4">
    <location>
        <begin position="11"/>
        <end position="145"/>
    </location>
</feature>
<sequence>MLMPAVLRAENPATLTVTQVVDGDTFWGTDAGGQRIKVRLIGVDAPESRKTGHKPEGFYGKEAKAYLTRLLMNQRVRLAYDKSARDRYGRTLAYVYLADGTFVNDLLVQKGYAKAIYYKPNGKYREQLSRSCKNAQQSGAGMWQQR</sequence>
<dbReference type="PANTHER" id="PTHR12302">
    <property type="entry name" value="EBNA2 BINDING PROTEIN P100"/>
    <property type="match status" value="1"/>
</dbReference>
<dbReference type="InterPro" id="IPR016071">
    <property type="entry name" value="Staphylococal_nuclease_OB-fold"/>
</dbReference>
<comment type="caution">
    <text evidence="5">The sequence shown here is derived from an EMBL/GenBank/DDBJ whole genome shotgun (WGS) entry which is preliminary data.</text>
</comment>
<dbReference type="EMBL" id="QKZK01000009">
    <property type="protein sequence ID" value="PZX17448.1"/>
    <property type="molecule type" value="Genomic_DNA"/>
</dbReference>
<name>A0A2W7NBE1_9BACT</name>
<dbReference type="Gene3D" id="2.40.50.90">
    <property type="match status" value="1"/>
</dbReference>
<keyword evidence="6" id="KW-1185">Reference proteome</keyword>
<reference evidence="5 6" key="1">
    <citation type="submission" date="2018-06" db="EMBL/GenBank/DDBJ databases">
        <title>Genomic Encyclopedia of Archaeal and Bacterial Type Strains, Phase II (KMG-II): from individual species to whole genera.</title>
        <authorList>
            <person name="Goeker M."/>
        </authorList>
    </citation>
    <scope>NUCLEOTIDE SEQUENCE [LARGE SCALE GENOMIC DNA]</scope>
    <source>
        <strain evidence="5 6">DSM 6779</strain>
    </source>
</reference>
<evidence type="ECO:0000256" key="1">
    <source>
        <dbReference type="ARBA" id="ARBA00022722"/>
    </source>
</evidence>
<dbReference type="Proteomes" id="UP000249239">
    <property type="component" value="Unassembled WGS sequence"/>
</dbReference>
<dbReference type="GO" id="GO:0004519">
    <property type="term" value="F:endonuclease activity"/>
    <property type="evidence" value="ECO:0007669"/>
    <property type="project" value="UniProtKB-KW"/>
</dbReference>
<keyword evidence="2" id="KW-0255">Endonuclease</keyword>
<protein>
    <submittedName>
        <fullName evidence="5">Micrococcal nuclease</fullName>
    </submittedName>
</protein>
<dbReference type="AlphaFoldDB" id="A0A2W7NBE1"/>
<dbReference type="GO" id="GO:0016787">
    <property type="term" value="F:hydrolase activity"/>
    <property type="evidence" value="ECO:0007669"/>
    <property type="project" value="UniProtKB-KW"/>
</dbReference>
<evidence type="ECO:0000256" key="2">
    <source>
        <dbReference type="ARBA" id="ARBA00022759"/>
    </source>
</evidence>
<dbReference type="InterPro" id="IPR035437">
    <property type="entry name" value="SNase_OB-fold_sf"/>
</dbReference>
<dbReference type="SUPFAM" id="SSF50199">
    <property type="entry name" value="Staphylococcal nuclease"/>
    <property type="match status" value="1"/>
</dbReference>
<dbReference type="PROSITE" id="PS50830">
    <property type="entry name" value="TNASE_3"/>
    <property type="match status" value="1"/>
</dbReference>
<dbReference type="PROSITE" id="PS01284">
    <property type="entry name" value="TNASE_2"/>
    <property type="match status" value="1"/>
</dbReference>
<dbReference type="Pfam" id="PF00565">
    <property type="entry name" value="SNase"/>
    <property type="match status" value="1"/>
</dbReference>
<evidence type="ECO:0000313" key="5">
    <source>
        <dbReference type="EMBL" id="PZX17448.1"/>
    </source>
</evidence>
<dbReference type="GO" id="GO:0003676">
    <property type="term" value="F:nucleic acid binding"/>
    <property type="evidence" value="ECO:0007669"/>
    <property type="project" value="InterPro"/>
</dbReference>
<gene>
    <name evidence="5" type="ORF">LX69_01498</name>
</gene>